<dbReference type="InterPro" id="IPR006101">
    <property type="entry name" value="Glyco_hydro_2"/>
</dbReference>
<dbReference type="Pfam" id="PF16355">
    <property type="entry name" value="DUF4982"/>
    <property type="match status" value="1"/>
</dbReference>
<evidence type="ECO:0000313" key="8">
    <source>
        <dbReference type="EMBL" id="MCO6044104.1"/>
    </source>
</evidence>
<keyword evidence="2" id="KW-0378">Hydrolase</keyword>
<dbReference type="InterPro" id="IPR036156">
    <property type="entry name" value="Beta-gal/glucu_dom_sf"/>
</dbReference>
<dbReference type="PANTHER" id="PTHR42732">
    <property type="entry name" value="BETA-GALACTOSIDASE"/>
    <property type="match status" value="1"/>
</dbReference>
<dbReference type="SUPFAM" id="SSF51445">
    <property type="entry name" value="(Trans)glycosidases"/>
    <property type="match status" value="1"/>
</dbReference>
<dbReference type="AlphaFoldDB" id="A0A9X2FD55"/>
<feature type="domain" description="Glycoside hydrolase family 2" evidence="7">
    <location>
        <begin position="696"/>
        <end position="795"/>
    </location>
</feature>
<dbReference type="InterPro" id="IPR006102">
    <property type="entry name" value="Ig-like_GH2"/>
</dbReference>
<reference evidence="8" key="1">
    <citation type="submission" date="2022-06" db="EMBL/GenBank/DDBJ databases">
        <title>Aeoliella straminimaris, a novel planctomycete from sediments.</title>
        <authorList>
            <person name="Vitorino I.R."/>
            <person name="Lage O.M."/>
        </authorList>
    </citation>
    <scope>NUCLEOTIDE SEQUENCE</scope>
    <source>
        <strain evidence="8">ICT_H6.2</strain>
    </source>
</reference>
<dbReference type="PRINTS" id="PR00132">
    <property type="entry name" value="GLHYDRLASE2"/>
</dbReference>
<proteinExistence type="inferred from homology"/>
<dbReference type="RefSeq" id="WP_252852210.1">
    <property type="nucleotide sequence ID" value="NZ_JAMXLR010000033.1"/>
</dbReference>
<dbReference type="SUPFAM" id="SSF49303">
    <property type="entry name" value="beta-Galactosidase/glucuronidase domain"/>
    <property type="match status" value="1"/>
</dbReference>
<dbReference type="Pfam" id="PF00703">
    <property type="entry name" value="Glyco_hydro_2"/>
    <property type="match status" value="1"/>
</dbReference>
<dbReference type="InterPro" id="IPR008979">
    <property type="entry name" value="Galactose-bd-like_sf"/>
</dbReference>
<dbReference type="Pfam" id="PF02836">
    <property type="entry name" value="Glyco_hydro_2_C"/>
    <property type="match status" value="1"/>
</dbReference>
<comment type="caution">
    <text evidence="8">The sequence shown here is derived from an EMBL/GenBank/DDBJ whole genome shotgun (WGS) entry which is preliminary data.</text>
</comment>
<feature type="domain" description="Glycoside hydrolase family 2 catalytic" evidence="5">
    <location>
        <begin position="316"/>
        <end position="506"/>
    </location>
</feature>
<dbReference type="GO" id="GO:0005975">
    <property type="term" value="P:carbohydrate metabolic process"/>
    <property type="evidence" value="ECO:0007669"/>
    <property type="project" value="InterPro"/>
</dbReference>
<dbReference type="EMBL" id="JAMXLR010000033">
    <property type="protein sequence ID" value="MCO6044104.1"/>
    <property type="molecule type" value="Genomic_DNA"/>
</dbReference>
<evidence type="ECO:0000259" key="6">
    <source>
        <dbReference type="Pfam" id="PF16355"/>
    </source>
</evidence>
<evidence type="ECO:0000256" key="1">
    <source>
        <dbReference type="ARBA" id="ARBA00007401"/>
    </source>
</evidence>
<dbReference type="Pfam" id="PF18565">
    <property type="entry name" value="Glyco_hydro2_C5"/>
    <property type="match status" value="1"/>
</dbReference>
<dbReference type="InterPro" id="IPR013783">
    <property type="entry name" value="Ig-like_fold"/>
</dbReference>
<dbReference type="Gene3D" id="3.20.20.80">
    <property type="entry name" value="Glycosidases"/>
    <property type="match status" value="1"/>
</dbReference>
<evidence type="ECO:0000259" key="7">
    <source>
        <dbReference type="Pfam" id="PF18565"/>
    </source>
</evidence>
<comment type="similarity">
    <text evidence="1">Belongs to the glycosyl hydrolase 2 family.</text>
</comment>
<dbReference type="PANTHER" id="PTHR42732:SF1">
    <property type="entry name" value="BETA-MANNOSIDASE"/>
    <property type="match status" value="1"/>
</dbReference>
<protein>
    <submittedName>
        <fullName evidence="8">DUF4982 domain-containing protein</fullName>
    </submittedName>
</protein>
<dbReference type="Gene3D" id="2.60.120.260">
    <property type="entry name" value="Galactose-binding domain-like"/>
    <property type="match status" value="1"/>
</dbReference>
<dbReference type="Proteomes" id="UP001155241">
    <property type="component" value="Unassembled WGS sequence"/>
</dbReference>
<dbReference type="InterPro" id="IPR051913">
    <property type="entry name" value="GH2_Domain-Containing"/>
</dbReference>
<accession>A0A9X2FD55</accession>
<evidence type="ECO:0000259" key="5">
    <source>
        <dbReference type="Pfam" id="PF02836"/>
    </source>
</evidence>
<evidence type="ECO:0000313" key="9">
    <source>
        <dbReference type="Proteomes" id="UP001155241"/>
    </source>
</evidence>
<sequence>MSISSPLFCRPLAGMPLLLTLGLLVTLFPSQEASAAPPRQSIELSEGWRFARGPQASAERVEFDDSGWRDVRIPHDWSIQGPFEKSNPAGGDGAFLPTGIGWYRLELPKNLGAEGRKVLVEFDGVMANSDVWLNGHHLGHRPNGYVSFRYDLAEHLNSDPAATNTLCVQTDTHQQVASRWYTGSGIYRKARLLVFDKVHLNDLDTFVTTPEVSAAKANVRINAVVVNDSQQAQQCKLHTTVLDPSGAEVASDEQQLEVVAGASRAVQSVLSVANPERWDVGDGNMYVAVQRLTVGDTVRDQTETRFGIRDVQFKSDTGFWINGQNIKLKGVCLHHDGGAFGAAVPTSIWRDRLKRLQSLGVNAIRTAHNPPSPELLDLCDELGILVLDEFFDCWTVGKRKYDYHLYFEKWAHRDLADTIRRDRNHPCVVLYSVGNEIRDTHRAEHAKQVLAGLVEVCHNTDPTRCVTQGLFRPNTTHDYDNGLADLLDVIGTNYRDAELLQAWRDQPGRRIVGTEQAHERGTWLACRDNPQHSGQFLWVGVDYLGESRRWPVTTFDSGLIDRTARPHPRGYERQSWWSEEPMVRAFRRTSPTEATPADPGYEVAEWVRKKVLFDDWTPSYKNRAPNEERVEVYSNCEQVRLELNGRDLGTKSLPPDARPRTWQVKYEPGELVAIGLNDGQEVARHRLRTAGEPVTLKLTSNQQELSPDWDEVATIQVDVVDAKGELCPTANYDIKFRVEGPGELVAVDNASIVSLESFHEPRRQTIGGQCFAYVRATGSEGEITLVAECDGLGENPATAKTNLRASP</sequence>
<dbReference type="SUPFAM" id="SSF49785">
    <property type="entry name" value="Galactose-binding domain-like"/>
    <property type="match status" value="1"/>
</dbReference>
<dbReference type="GO" id="GO:0004553">
    <property type="term" value="F:hydrolase activity, hydrolyzing O-glycosyl compounds"/>
    <property type="evidence" value="ECO:0007669"/>
    <property type="project" value="InterPro"/>
</dbReference>
<organism evidence="8 9">
    <name type="scientific">Aeoliella straminimaris</name>
    <dbReference type="NCBI Taxonomy" id="2954799"/>
    <lineage>
        <taxon>Bacteria</taxon>
        <taxon>Pseudomonadati</taxon>
        <taxon>Planctomycetota</taxon>
        <taxon>Planctomycetia</taxon>
        <taxon>Pirellulales</taxon>
        <taxon>Lacipirellulaceae</taxon>
        <taxon>Aeoliella</taxon>
    </lineage>
</organism>
<name>A0A9X2FD55_9BACT</name>
<dbReference type="InterPro" id="IPR006103">
    <property type="entry name" value="Glyco_hydro_2_cat"/>
</dbReference>
<feature type="domain" description="Glycoside hydrolase family 2 immunoglobulin-like beta-sandwich" evidence="4">
    <location>
        <begin position="204"/>
        <end position="309"/>
    </location>
</feature>
<dbReference type="InterPro" id="IPR017853">
    <property type="entry name" value="GH"/>
</dbReference>
<keyword evidence="9" id="KW-1185">Reference proteome</keyword>
<feature type="domain" description="DUF4982" evidence="6">
    <location>
        <begin position="629"/>
        <end position="683"/>
    </location>
</feature>
<evidence type="ECO:0000256" key="2">
    <source>
        <dbReference type="ARBA" id="ARBA00022801"/>
    </source>
</evidence>
<dbReference type="InterPro" id="IPR040605">
    <property type="entry name" value="Glyco_hydro2_dom5"/>
</dbReference>
<dbReference type="InterPro" id="IPR032311">
    <property type="entry name" value="DUF4982"/>
</dbReference>
<keyword evidence="3" id="KW-0326">Glycosidase</keyword>
<evidence type="ECO:0000256" key="3">
    <source>
        <dbReference type="ARBA" id="ARBA00023295"/>
    </source>
</evidence>
<dbReference type="Gene3D" id="2.60.40.10">
    <property type="entry name" value="Immunoglobulins"/>
    <property type="match status" value="3"/>
</dbReference>
<evidence type="ECO:0000259" key="4">
    <source>
        <dbReference type="Pfam" id="PF00703"/>
    </source>
</evidence>
<gene>
    <name evidence="8" type="ORF">NG895_09300</name>
</gene>